<dbReference type="GO" id="GO:0006508">
    <property type="term" value="P:proteolysis"/>
    <property type="evidence" value="ECO:0007669"/>
    <property type="project" value="UniProtKB-KW"/>
</dbReference>
<keyword evidence="6" id="KW-0812">Transmembrane</keyword>
<keyword evidence="7" id="KW-0732">Signal</keyword>
<dbReference type="PANTHER" id="PTHR43806:SF11">
    <property type="entry name" value="CEREVISIN-RELATED"/>
    <property type="match status" value="1"/>
</dbReference>
<evidence type="ECO:0000256" key="4">
    <source>
        <dbReference type="ARBA" id="ARBA00022825"/>
    </source>
</evidence>
<dbReference type="PRINTS" id="PR00723">
    <property type="entry name" value="SUBTILISIN"/>
</dbReference>
<dbReference type="AlphaFoldDB" id="A0A8J3YXX9"/>
<evidence type="ECO:0000256" key="2">
    <source>
        <dbReference type="ARBA" id="ARBA00022670"/>
    </source>
</evidence>
<evidence type="ECO:0000256" key="3">
    <source>
        <dbReference type="ARBA" id="ARBA00022801"/>
    </source>
</evidence>
<dbReference type="Pfam" id="PF00082">
    <property type="entry name" value="Peptidase_S8"/>
    <property type="match status" value="1"/>
</dbReference>
<dbReference type="PANTHER" id="PTHR43806">
    <property type="entry name" value="PEPTIDASE S8"/>
    <property type="match status" value="1"/>
</dbReference>
<dbReference type="SUPFAM" id="SSF52743">
    <property type="entry name" value="Subtilisin-like"/>
    <property type="match status" value="1"/>
</dbReference>
<keyword evidence="3 5" id="KW-0378">Hydrolase</keyword>
<dbReference type="EMBL" id="BOPF01000055">
    <property type="protein sequence ID" value="GIJ51825.1"/>
    <property type="molecule type" value="Genomic_DNA"/>
</dbReference>
<reference evidence="9" key="1">
    <citation type="submission" date="2021-01" db="EMBL/GenBank/DDBJ databases">
        <title>Whole genome shotgun sequence of Virgisporangium aliadipatigenens NBRC 105644.</title>
        <authorList>
            <person name="Komaki H."/>
            <person name="Tamura T."/>
        </authorList>
    </citation>
    <scope>NUCLEOTIDE SEQUENCE</scope>
    <source>
        <strain evidence="9">NBRC 105644</strain>
    </source>
</reference>
<evidence type="ECO:0000256" key="7">
    <source>
        <dbReference type="SAM" id="SignalP"/>
    </source>
</evidence>
<evidence type="ECO:0000256" key="1">
    <source>
        <dbReference type="ARBA" id="ARBA00011073"/>
    </source>
</evidence>
<dbReference type="InterPro" id="IPR036852">
    <property type="entry name" value="Peptidase_S8/S53_dom_sf"/>
</dbReference>
<accession>A0A8J3YXX9</accession>
<comment type="similarity">
    <text evidence="1 5">Belongs to the peptidase S8 family.</text>
</comment>
<feature type="active site" description="Charge relay system" evidence="5">
    <location>
        <position position="245"/>
    </location>
</feature>
<dbReference type="InterPro" id="IPR015500">
    <property type="entry name" value="Peptidase_S8_subtilisin-rel"/>
</dbReference>
<dbReference type="PROSITE" id="PS00136">
    <property type="entry name" value="SUBTILASE_ASP"/>
    <property type="match status" value="1"/>
</dbReference>
<feature type="active site" description="Charge relay system" evidence="5">
    <location>
        <position position="94"/>
    </location>
</feature>
<feature type="domain" description="Peptidase S8/S53" evidence="8">
    <location>
        <begin position="53"/>
        <end position="293"/>
    </location>
</feature>
<feature type="transmembrane region" description="Helical" evidence="6">
    <location>
        <begin position="331"/>
        <end position="352"/>
    </location>
</feature>
<proteinExistence type="inferred from homology"/>
<feature type="active site" description="Charge relay system" evidence="5">
    <location>
        <position position="62"/>
    </location>
</feature>
<dbReference type="GO" id="GO:0004252">
    <property type="term" value="F:serine-type endopeptidase activity"/>
    <property type="evidence" value="ECO:0007669"/>
    <property type="project" value="UniProtKB-UniRule"/>
</dbReference>
<organism evidence="9 10">
    <name type="scientific">Virgisporangium aliadipatigenens</name>
    <dbReference type="NCBI Taxonomy" id="741659"/>
    <lineage>
        <taxon>Bacteria</taxon>
        <taxon>Bacillati</taxon>
        <taxon>Actinomycetota</taxon>
        <taxon>Actinomycetes</taxon>
        <taxon>Micromonosporales</taxon>
        <taxon>Micromonosporaceae</taxon>
        <taxon>Virgisporangium</taxon>
    </lineage>
</organism>
<evidence type="ECO:0000256" key="6">
    <source>
        <dbReference type="SAM" id="Phobius"/>
    </source>
</evidence>
<name>A0A8J3YXX9_9ACTN</name>
<evidence type="ECO:0000259" key="8">
    <source>
        <dbReference type="Pfam" id="PF00082"/>
    </source>
</evidence>
<dbReference type="Gene3D" id="3.40.50.200">
    <property type="entry name" value="Peptidase S8/S53 domain"/>
    <property type="match status" value="1"/>
</dbReference>
<dbReference type="RefSeq" id="WP_203905217.1">
    <property type="nucleotide sequence ID" value="NZ_BOPF01000055.1"/>
</dbReference>
<sequence length="367" mass="36857">MQQKVRQLFTLATLSVLFAQIVLQSPARADETRDRQWHLGFLDVAAAHRISQGEGVTVGVVDSGVDIKHPDLASAVLPGTNFVGGDGSVDGDGHGTKMAGLIAARGRPGDKGALGIAPRAKILPVDSGIDNWQSADGVDWAVEHGARVLCLAFGSESVGTDLPPAIERALAADVVIVAAAGNRPENGNIVHPARHPGVVAAAGIDKDGNHASVSATGPEVVLAAPAVDIVSTSLNNGYSSGTGTSDATAIIAGAAALVRSKFPDLKASEVVRRLTATAVDKGAPGRDDEYGYGVVNLVGALTADVPASAVPTPDAAQPPAGNSDGSGPDPVAVVLLGLFVVGAVGIVGITALSVRRSRRAGRGPPGG</sequence>
<evidence type="ECO:0000256" key="5">
    <source>
        <dbReference type="PROSITE-ProRule" id="PRU01240"/>
    </source>
</evidence>
<evidence type="ECO:0000313" key="10">
    <source>
        <dbReference type="Proteomes" id="UP000619260"/>
    </source>
</evidence>
<keyword evidence="6" id="KW-0472">Membrane</keyword>
<protein>
    <recommendedName>
        <fullName evidence="8">Peptidase S8/S53 domain-containing protein</fullName>
    </recommendedName>
</protein>
<feature type="chain" id="PRO_5035213283" description="Peptidase S8/S53 domain-containing protein" evidence="7">
    <location>
        <begin position="30"/>
        <end position="367"/>
    </location>
</feature>
<dbReference type="InterPro" id="IPR000209">
    <property type="entry name" value="Peptidase_S8/S53_dom"/>
</dbReference>
<keyword evidence="2 5" id="KW-0645">Protease</keyword>
<keyword evidence="6" id="KW-1133">Transmembrane helix</keyword>
<dbReference type="PROSITE" id="PS51892">
    <property type="entry name" value="SUBTILASE"/>
    <property type="match status" value="1"/>
</dbReference>
<dbReference type="Proteomes" id="UP000619260">
    <property type="component" value="Unassembled WGS sequence"/>
</dbReference>
<dbReference type="InterPro" id="IPR023827">
    <property type="entry name" value="Peptidase_S8_Asp-AS"/>
</dbReference>
<gene>
    <name evidence="9" type="ORF">Val02_87110</name>
</gene>
<evidence type="ECO:0000313" key="9">
    <source>
        <dbReference type="EMBL" id="GIJ51825.1"/>
    </source>
</evidence>
<feature type="signal peptide" evidence="7">
    <location>
        <begin position="1"/>
        <end position="29"/>
    </location>
</feature>
<dbReference type="InterPro" id="IPR050131">
    <property type="entry name" value="Peptidase_S8_subtilisin-like"/>
</dbReference>
<comment type="caution">
    <text evidence="9">The sequence shown here is derived from an EMBL/GenBank/DDBJ whole genome shotgun (WGS) entry which is preliminary data.</text>
</comment>
<keyword evidence="4 5" id="KW-0720">Serine protease</keyword>
<keyword evidence="10" id="KW-1185">Reference proteome</keyword>